<dbReference type="AlphaFoldDB" id="A0A1D9P4P1"/>
<protein>
    <submittedName>
        <fullName evidence="4">Glycosyl transferase GT2 family</fullName>
    </submittedName>
</protein>
<dbReference type="RefSeq" id="WP_236845929.1">
    <property type="nucleotide sequence ID" value="NZ_CP017831.1"/>
</dbReference>
<dbReference type="InterPro" id="IPR029044">
    <property type="entry name" value="Nucleotide-diphossugar_trans"/>
</dbReference>
<name>A0A1D9P4P1_9FIRM</name>
<accession>A0A1D9P4P1</accession>
<keyword evidence="2 4" id="KW-0808">Transferase</keyword>
<dbReference type="Pfam" id="PF00535">
    <property type="entry name" value="Glycos_transf_2"/>
    <property type="match status" value="1"/>
</dbReference>
<keyword evidence="5" id="KW-1185">Reference proteome</keyword>
<dbReference type="CDD" id="cd00761">
    <property type="entry name" value="Glyco_tranf_GTA_type"/>
    <property type="match status" value="1"/>
</dbReference>
<dbReference type="PANTHER" id="PTHR22916">
    <property type="entry name" value="GLYCOSYLTRANSFERASE"/>
    <property type="match status" value="1"/>
</dbReference>
<reference evidence="5" key="1">
    <citation type="submission" date="2016-10" db="EMBL/GenBank/DDBJ databases">
        <title>The complete genome sequence of the rumen bacterium Butyrivibrio hungatei MB2003.</title>
        <authorList>
            <person name="Palevich N."/>
            <person name="Kelly W.J."/>
            <person name="Leahy S.C."/>
            <person name="Altermann E."/>
            <person name="Rakonjac J."/>
            <person name="Attwood G.T."/>
        </authorList>
    </citation>
    <scope>NUCLEOTIDE SEQUENCE [LARGE SCALE GENOMIC DNA]</scope>
    <source>
        <strain evidence="5">MB2003</strain>
    </source>
</reference>
<dbReference type="EMBL" id="CP017831">
    <property type="protein sequence ID" value="AOZ97453.1"/>
    <property type="molecule type" value="Genomic_DNA"/>
</dbReference>
<dbReference type="Gene3D" id="3.90.550.10">
    <property type="entry name" value="Spore Coat Polysaccharide Biosynthesis Protein SpsA, Chain A"/>
    <property type="match status" value="1"/>
</dbReference>
<gene>
    <name evidence="4" type="ORF">bhn_I2421</name>
</gene>
<feature type="domain" description="Glycosyltransferase 2-like" evidence="3">
    <location>
        <begin position="5"/>
        <end position="139"/>
    </location>
</feature>
<evidence type="ECO:0000256" key="1">
    <source>
        <dbReference type="ARBA" id="ARBA00022676"/>
    </source>
</evidence>
<dbReference type="PANTHER" id="PTHR22916:SF51">
    <property type="entry name" value="GLYCOSYLTRANSFERASE EPSH-RELATED"/>
    <property type="match status" value="1"/>
</dbReference>
<dbReference type="Proteomes" id="UP000179284">
    <property type="component" value="Chromosome I"/>
</dbReference>
<dbReference type="InterPro" id="IPR001173">
    <property type="entry name" value="Glyco_trans_2-like"/>
</dbReference>
<sequence>MIKLSIIVPVYNMASDGKLEYCLNSLVGQTLDPSDYEIIAVDDCSTDNSFEILQRYEKEHPEKFKAIHSETNLHQGGAKNIGLAIAKGEWLGFIDADDWIVPDYYERLLNKAKETGADMVGCDYSLTDEHSFKVGKVVHNNNYSQTGVMDKERYKNLLLETGSLVVKVYRRELIVGNYEPGTKDKLSVFPENIFYEDNAVSNTWMTRSKHFEYIQEPLYFYYQHQSSTVHSISRKNLEDRMVAGRMIISEAKENGYFDEYKPEIEFQYTVLFYVNTLFSAMPKSSKLKDCYSFTKALAKEMKETFPDFQENQYYQEKIHPEEKKLIAYQMKSHMFFYLYYRLLWFYRGLRSKS</sequence>
<dbReference type="GO" id="GO:0016757">
    <property type="term" value="F:glycosyltransferase activity"/>
    <property type="evidence" value="ECO:0007669"/>
    <property type="project" value="UniProtKB-KW"/>
</dbReference>
<evidence type="ECO:0000259" key="3">
    <source>
        <dbReference type="Pfam" id="PF00535"/>
    </source>
</evidence>
<evidence type="ECO:0000313" key="4">
    <source>
        <dbReference type="EMBL" id="AOZ97453.1"/>
    </source>
</evidence>
<dbReference type="KEGG" id="bhu:bhn_I2421"/>
<dbReference type="SUPFAM" id="SSF53448">
    <property type="entry name" value="Nucleotide-diphospho-sugar transferases"/>
    <property type="match status" value="1"/>
</dbReference>
<evidence type="ECO:0000313" key="5">
    <source>
        <dbReference type="Proteomes" id="UP000179284"/>
    </source>
</evidence>
<organism evidence="4 5">
    <name type="scientific">Butyrivibrio hungatei</name>
    <dbReference type="NCBI Taxonomy" id="185008"/>
    <lineage>
        <taxon>Bacteria</taxon>
        <taxon>Bacillati</taxon>
        <taxon>Bacillota</taxon>
        <taxon>Clostridia</taxon>
        <taxon>Lachnospirales</taxon>
        <taxon>Lachnospiraceae</taxon>
        <taxon>Butyrivibrio</taxon>
    </lineage>
</organism>
<evidence type="ECO:0000256" key="2">
    <source>
        <dbReference type="ARBA" id="ARBA00022679"/>
    </source>
</evidence>
<keyword evidence="1" id="KW-0328">Glycosyltransferase</keyword>
<proteinExistence type="predicted"/>